<evidence type="ECO:0000313" key="3">
    <source>
        <dbReference type="Proteomes" id="UP000221020"/>
    </source>
</evidence>
<protein>
    <submittedName>
        <fullName evidence="2">Uncharacterized protein</fullName>
    </submittedName>
</protein>
<dbReference type="EMBL" id="NVOR01000068">
    <property type="protein sequence ID" value="PED81394.1"/>
    <property type="molecule type" value="Genomic_DNA"/>
</dbReference>
<reference evidence="2 3" key="1">
    <citation type="submission" date="2017-09" db="EMBL/GenBank/DDBJ databases">
        <title>Large-scale bioinformatics analysis of Bacillus genomes uncovers conserved roles of natural products in bacterial physiology.</title>
        <authorList>
            <consortium name="Agbiome Team Llc"/>
            <person name="Bleich R.M."/>
            <person name="Grubbs K.J."/>
            <person name="Santa Maria K.C."/>
            <person name="Allen S.E."/>
            <person name="Farag S."/>
            <person name="Shank E.A."/>
            <person name="Bowers A."/>
        </authorList>
    </citation>
    <scope>NUCLEOTIDE SEQUENCE [LARGE SCALE GENOMIC DNA]</scope>
    <source>
        <strain evidence="2 3">AFS092012</strain>
    </source>
</reference>
<keyword evidence="1" id="KW-0472">Membrane</keyword>
<feature type="transmembrane region" description="Helical" evidence="1">
    <location>
        <begin position="305"/>
        <end position="326"/>
    </location>
</feature>
<feature type="transmembrane region" description="Helical" evidence="1">
    <location>
        <begin position="76"/>
        <end position="102"/>
    </location>
</feature>
<feature type="transmembrane region" description="Helical" evidence="1">
    <location>
        <begin position="228"/>
        <end position="247"/>
    </location>
</feature>
<dbReference type="Proteomes" id="UP000221020">
    <property type="component" value="Unassembled WGS sequence"/>
</dbReference>
<dbReference type="AlphaFoldDB" id="A0AA91VAP3"/>
<keyword evidence="1" id="KW-1133">Transmembrane helix</keyword>
<comment type="caution">
    <text evidence="2">The sequence shown here is derived from an EMBL/GenBank/DDBJ whole genome shotgun (WGS) entry which is preliminary data.</text>
</comment>
<feature type="transmembrane region" description="Helical" evidence="1">
    <location>
        <begin position="184"/>
        <end position="208"/>
    </location>
</feature>
<dbReference type="Pfam" id="PF22564">
    <property type="entry name" value="HAAS"/>
    <property type="match status" value="1"/>
</dbReference>
<feature type="transmembrane region" description="Helical" evidence="1">
    <location>
        <begin position="122"/>
        <end position="143"/>
    </location>
</feature>
<accession>A0AA91VAP3</accession>
<sequence length="332" mass="37513">MNLIEIYIQEVTRRLPEKNREDITLELRSTIEDMLPDDYSEEDVKAVLEKLGSPVILASGYRDRPMHLIGPRYFDVYVTLLKMILPIAAVISLISVIAVYFIGYSGEQAVINIVLNLIGKGIGSIIEVGIHVFFWLTLVFAILERTDKERDEQPLTASFKKWTPDDLKNTPHVPKKKAILKGEVFGSLMWTAIWSTLYFYANHLVGVYEHGRDGLKFVTSTFNQEVLLGYWPIVLVVIGCEIALALYKLIKGQWTIGIAICNTALLLITTIVFIVIVINPNVMTQDFITYMADLFTITANQFERWIVGGGIFIFILSAAIGIFDGFRKASIR</sequence>
<proteinExistence type="predicted"/>
<name>A0AA91VAP3_9BACI</name>
<organism evidence="2 3">
    <name type="scientific">Bacillus pseudomycoides</name>
    <dbReference type="NCBI Taxonomy" id="64104"/>
    <lineage>
        <taxon>Bacteria</taxon>
        <taxon>Bacillati</taxon>
        <taxon>Bacillota</taxon>
        <taxon>Bacilli</taxon>
        <taxon>Bacillales</taxon>
        <taxon>Bacillaceae</taxon>
        <taxon>Bacillus</taxon>
        <taxon>Bacillus cereus group</taxon>
    </lineage>
</organism>
<feature type="transmembrane region" description="Helical" evidence="1">
    <location>
        <begin position="254"/>
        <end position="278"/>
    </location>
</feature>
<evidence type="ECO:0000256" key="1">
    <source>
        <dbReference type="SAM" id="Phobius"/>
    </source>
</evidence>
<evidence type="ECO:0000313" key="2">
    <source>
        <dbReference type="EMBL" id="PED81394.1"/>
    </source>
</evidence>
<keyword evidence="1" id="KW-0812">Transmembrane</keyword>
<gene>
    <name evidence="2" type="ORF">CON65_17535</name>
</gene>
<dbReference type="RefSeq" id="WP_097896417.1">
    <property type="nucleotide sequence ID" value="NZ_NVOR01000068.1"/>
</dbReference>